<evidence type="ECO:0000259" key="2">
    <source>
        <dbReference type="PROSITE" id="PS50234"/>
    </source>
</evidence>
<evidence type="ECO:0000256" key="1">
    <source>
        <dbReference type="SAM" id="MobiDB-lite"/>
    </source>
</evidence>
<dbReference type="OrthoDB" id="30900at2759"/>
<dbReference type="InterPro" id="IPR002035">
    <property type="entry name" value="VWF_A"/>
</dbReference>
<feature type="domain" description="VWFA" evidence="2">
    <location>
        <begin position="309"/>
        <end position="477"/>
    </location>
</feature>
<dbReference type="SMART" id="SM00609">
    <property type="entry name" value="VIT"/>
    <property type="match status" value="1"/>
</dbReference>
<keyword evidence="5" id="KW-1185">Reference proteome</keyword>
<protein>
    <recommendedName>
        <fullName evidence="6">Type A von Willebrand factor domain-containing protein</fullName>
    </recommendedName>
</protein>
<dbReference type="EMBL" id="AJWJ01000047">
    <property type="protein sequence ID" value="KAF2076820.1"/>
    <property type="molecule type" value="Genomic_DNA"/>
</dbReference>
<dbReference type="SMART" id="SM00327">
    <property type="entry name" value="VWA"/>
    <property type="match status" value="1"/>
</dbReference>
<dbReference type="Pfam" id="PF13768">
    <property type="entry name" value="VWA_3"/>
    <property type="match status" value="1"/>
</dbReference>
<reference evidence="4" key="1">
    <citation type="submission" date="2020-01" db="EMBL/GenBank/DDBJ databases">
        <title>Development of genomics and gene disruption for Polysphondylium violaceum indicates a role for the polyketide synthase stlB in stalk morphogenesis.</title>
        <authorList>
            <person name="Narita B."/>
            <person name="Kawabe Y."/>
            <person name="Kin K."/>
            <person name="Saito T."/>
            <person name="Gibbs R."/>
            <person name="Kuspa A."/>
            <person name="Muzny D."/>
            <person name="Queller D."/>
            <person name="Richards S."/>
            <person name="Strassman J."/>
            <person name="Sucgang R."/>
            <person name="Worley K."/>
            <person name="Schaap P."/>
        </authorList>
    </citation>
    <scope>NUCLEOTIDE SEQUENCE</scope>
    <source>
        <strain evidence="4">QSvi11</strain>
    </source>
</reference>
<dbReference type="InterPro" id="IPR036465">
    <property type="entry name" value="vWFA_dom_sf"/>
</dbReference>
<dbReference type="Proteomes" id="UP000695562">
    <property type="component" value="Unassembled WGS sequence"/>
</dbReference>
<proteinExistence type="predicted"/>
<dbReference type="PANTHER" id="PTHR45737:SF6">
    <property type="entry name" value="VON WILLEBRAND FACTOR A DOMAIN-CONTAINING PROTEIN 5A"/>
    <property type="match status" value="1"/>
</dbReference>
<accession>A0A8J4Q0C5</accession>
<organism evidence="4 5">
    <name type="scientific">Polysphondylium violaceum</name>
    <dbReference type="NCBI Taxonomy" id="133409"/>
    <lineage>
        <taxon>Eukaryota</taxon>
        <taxon>Amoebozoa</taxon>
        <taxon>Evosea</taxon>
        <taxon>Eumycetozoa</taxon>
        <taxon>Dictyostelia</taxon>
        <taxon>Dictyosteliales</taxon>
        <taxon>Dictyosteliaceae</taxon>
        <taxon>Polysphondylium</taxon>
    </lineage>
</organism>
<sequence length="830" mass="93144">MKNFISNLFTKSTTTTSNCSVISSPPPNVSKDNIVHDDYTKSSYFNFYRILETNRVIARQHIGLTSSSSSSTAFVLEQYHINAEMTDTCTTTVLTQKYKNTLESPVEAKYCIPLPPFASVSNFVVEFKDQVLKATIKERQKAENQYSDTIASGGQSFLASKSENGLFTLQLGNVPQGESVTLHFTIISEIGSHYSNLHYFIHKYWFPSNQNFDFKLSLNIGLSNSIKEIQVKDYKNTTTFKDESKRKALVEIENDKGISNDLLIIVVPESSDKPLALVENDSNNNSTAIALNFYPNFEINSDEMNQKSTFIFLIDCSGSMEGDAIKKAKTALDIIMRSLNENCKFNIYCFGSNFNKCFEHSRLYDDESLTEANNYISNIDADMGGTELFQPIKEILQQEYDQEYPRQLFILTDGCVSSRDELIKYVGTESNSTRIFTLGIGSGVDKELVIGLSNSCKGFYELIDDNNDMQNRVMKLVNIAMEPAFSNIKVDWGIPSFVQSPQLIRPIFYNERMMIYALSEKKIEKQNFTITITGNSPSGKQIEYSIPIDLEAVSNNDKASTNIHSLAAFKIIHDLEYREKKKSENNSEEIIRLSKKYSIISTKTSFIVSVESDQPTTDAMVNVDVLPTTSTPDRLGGGGAVRSRRSSNSGSSEKFKKKSISFEQEETKEMSQNLDGLLLQCESLDSSSIQFSSSSQPMKRKSLFSFTKSAPSPVQSSSIVSSSSSYRRESGVNTSNNDQLVNLIKLQKALGSWDTVNSLFVVPSKPSEISDEAIWTTIVVIAKIMKSFENRKTEWDLVVQKATKWVKNQLTKNNISIDFNTLLESAKSKL</sequence>
<feature type="region of interest" description="Disordered" evidence="1">
    <location>
        <begin position="627"/>
        <end position="666"/>
    </location>
</feature>
<dbReference type="SUPFAM" id="SSF53300">
    <property type="entry name" value="vWA-like"/>
    <property type="match status" value="1"/>
</dbReference>
<evidence type="ECO:0008006" key="6">
    <source>
        <dbReference type="Google" id="ProtNLM"/>
    </source>
</evidence>
<feature type="domain" description="VIT" evidence="3">
    <location>
        <begin position="60"/>
        <end position="188"/>
    </location>
</feature>
<dbReference type="Gene3D" id="3.40.50.410">
    <property type="entry name" value="von Willebrand factor, type A domain"/>
    <property type="match status" value="1"/>
</dbReference>
<dbReference type="Pfam" id="PF08487">
    <property type="entry name" value="VIT"/>
    <property type="match status" value="1"/>
</dbReference>
<dbReference type="PROSITE" id="PS50234">
    <property type="entry name" value="VWFA"/>
    <property type="match status" value="1"/>
</dbReference>
<evidence type="ECO:0000313" key="5">
    <source>
        <dbReference type="Proteomes" id="UP000695562"/>
    </source>
</evidence>
<evidence type="ECO:0000313" key="4">
    <source>
        <dbReference type="EMBL" id="KAF2076820.1"/>
    </source>
</evidence>
<dbReference type="InterPro" id="IPR013694">
    <property type="entry name" value="VIT"/>
</dbReference>
<gene>
    <name evidence="4" type="ORF">CYY_001848</name>
</gene>
<name>A0A8J4Q0C5_9MYCE</name>
<evidence type="ECO:0000259" key="3">
    <source>
        <dbReference type="PROSITE" id="PS51468"/>
    </source>
</evidence>
<dbReference type="PANTHER" id="PTHR45737">
    <property type="entry name" value="VON WILLEBRAND FACTOR A DOMAIN-CONTAINING PROTEIN 5A"/>
    <property type="match status" value="1"/>
</dbReference>
<dbReference type="PROSITE" id="PS51468">
    <property type="entry name" value="VIT"/>
    <property type="match status" value="1"/>
</dbReference>
<comment type="caution">
    <text evidence="4">The sequence shown here is derived from an EMBL/GenBank/DDBJ whole genome shotgun (WGS) entry which is preliminary data.</text>
</comment>
<dbReference type="AlphaFoldDB" id="A0A8J4Q0C5"/>